<feature type="signal peptide" evidence="2">
    <location>
        <begin position="1"/>
        <end position="24"/>
    </location>
</feature>
<organism evidence="3 4">
    <name type="scientific">Thioploca ingrica</name>
    <dbReference type="NCBI Taxonomy" id="40754"/>
    <lineage>
        <taxon>Bacteria</taxon>
        <taxon>Pseudomonadati</taxon>
        <taxon>Pseudomonadota</taxon>
        <taxon>Gammaproteobacteria</taxon>
        <taxon>Thiotrichales</taxon>
        <taxon>Thiotrichaceae</taxon>
        <taxon>Thioploca</taxon>
    </lineage>
</organism>
<dbReference type="Proteomes" id="UP000031623">
    <property type="component" value="Chromosome"/>
</dbReference>
<evidence type="ECO:0000256" key="1">
    <source>
        <dbReference type="SAM" id="MobiDB-lite"/>
    </source>
</evidence>
<dbReference type="STRING" id="40754.THII_3069"/>
<feature type="chain" id="PRO_5001853320" description="Periplasmic protein" evidence="2">
    <location>
        <begin position="25"/>
        <end position="226"/>
    </location>
</feature>
<evidence type="ECO:0000256" key="2">
    <source>
        <dbReference type="SAM" id="SignalP"/>
    </source>
</evidence>
<dbReference type="EMBL" id="AP014633">
    <property type="protein sequence ID" value="BAP57366.1"/>
    <property type="molecule type" value="Genomic_DNA"/>
</dbReference>
<proteinExistence type="predicted"/>
<gene>
    <name evidence="3" type="ORF">THII_3069</name>
</gene>
<dbReference type="KEGG" id="tig:THII_3069"/>
<dbReference type="OrthoDB" id="7064973at2"/>
<evidence type="ECO:0000313" key="3">
    <source>
        <dbReference type="EMBL" id="BAP57366.1"/>
    </source>
</evidence>
<protein>
    <recommendedName>
        <fullName evidence="5">Periplasmic protein</fullName>
    </recommendedName>
</protein>
<keyword evidence="2" id="KW-0732">Signal</keyword>
<evidence type="ECO:0008006" key="5">
    <source>
        <dbReference type="Google" id="ProtNLM"/>
    </source>
</evidence>
<keyword evidence="4" id="KW-1185">Reference proteome</keyword>
<evidence type="ECO:0000313" key="4">
    <source>
        <dbReference type="Proteomes" id="UP000031623"/>
    </source>
</evidence>
<reference evidence="3 4" key="1">
    <citation type="journal article" date="2014" name="ISME J.">
        <title>Ecophysiology of Thioploca ingrica as revealed by the complete genome sequence supplemented with proteomic evidence.</title>
        <authorList>
            <person name="Kojima H."/>
            <person name="Ogura Y."/>
            <person name="Yamamoto N."/>
            <person name="Togashi T."/>
            <person name="Mori H."/>
            <person name="Watanabe T."/>
            <person name="Nemoto F."/>
            <person name="Kurokawa K."/>
            <person name="Hayashi T."/>
            <person name="Fukui M."/>
        </authorList>
    </citation>
    <scope>NUCLEOTIDE SEQUENCE [LARGE SCALE GENOMIC DNA]</scope>
</reference>
<feature type="region of interest" description="Disordered" evidence="1">
    <location>
        <begin position="204"/>
        <end position="226"/>
    </location>
</feature>
<name>A0A090BVS5_9GAMM</name>
<accession>A0A090BVS5</accession>
<dbReference type="AlphaFoldDB" id="A0A090BVS5"/>
<dbReference type="HOGENOM" id="CLU_1154628_0_0_6"/>
<sequence length="226" mass="25806">MKHYLNKLALCSILFLGMSALQSAEEKNKYQCWTNEDGVTECGNYVPPEYSQGGFKVFNDQGVKLKDIGRAPTPEELATLEKQKAEERQRQEQLKRDRALLALFSTERDIEMARAAMLTTIDGQISGIETVLGGYKVNLADLEKSYVQSKSNTNSISETQLQAIQSNIDNAKKRIQDTEDTLRKKKEERKKVEEEYDIYTQRFRDIKKRGGVPQNKADENQEGDNE</sequence>